<protein>
    <submittedName>
        <fullName evidence="7">RNase adapter RapZ</fullName>
    </submittedName>
</protein>
<dbReference type="GO" id="GO:0005525">
    <property type="term" value="F:GTP binding"/>
    <property type="evidence" value="ECO:0007669"/>
    <property type="project" value="UniProtKB-UniRule"/>
</dbReference>
<sequence>MDFVIITGMSGAGKSRALHTLEDIGFYCVDNMPPQLISRIADLSAAAGGALSRVAVVTDMRGGNMFYGLFHEMDALQEEGFSYKLLFLDASDGELIRRYKETRRRHPLADSVEGGLAVQIAAERKALEEARRRADYLIDTTDLSPSDLRERLRGFFLSDVPGGMLISVMSFGFKHSVPQEADLVFDVRCLPNPFYVPALKEHTGLEKPVRDYVMNAPESHELLEKLKDLVGFLVPLYQKEGKSQLTIAVGCTGGKHRSVTFALYLYEFLAGKGLSVSLSHRDIEK</sequence>
<dbReference type="NCBIfam" id="NF003828">
    <property type="entry name" value="PRK05416.1"/>
    <property type="match status" value="1"/>
</dbReference>
<dbReference type="InterPro" id="IPR005337">
    <property type="entry name" value="RapZ-like"/>
</dbReference>
<dbReference type="Proteomes" id="UP000824241">
    <property type="component" value="Unassembled WGS sequence"/>
</dbReference>
<dbReference type="PANTHER" id="PTHR30448:SF0">
    <property type="entry name" value="RNASE ADAPTER PROTEIN RAPZ"/>
    <property type="match status" value="1"/>
</dbReference>
<reference evidence="7" key="2">
    <citation type="journal article" date="2021" name="PeerJ">
        <title>Extensive microbial diversity within the chicken gut microbiome revealed by metagenomics and culture.</title>
        <authorList>
            <person name="Gilroy R."/>
            <person name="Ravi A."/>
            <person name="Getino M."/>
            <person name="Pursley I."/>
            <person name="Horton D.L."/>
            <person name="Alikhan N.F."/>
            <person name="Baker D."/>
            <person name="Gharbi K."/>
            <person name="Hall N."/>
            <person name="Watson M."/>
            <person name="Adriaenssens E.M."/>
            <person name="Foster-Nyarko E."/>
            <person name="Jarju S."/>
            <person name="Secka A."/>
            <person name="Antonio M."/>
            <person name="Oren A."/>
            <person name="Chaudhuri R.R."/>
            <person name="La Ragione R."/>
            <person name="Hildebrand F."/>
            <person name="Pallen M.J."/>
        </authorList>
    </citation>
    <scope>NUCLEOTIDE SEQUENCE</scope>
    <source>
        <strain evidence="7">CHK189-12415</strain>
    </source>
</reference>
<reference evidence="7" key="1">
    <citation type="submission" date="2020-10" db="EMBL/GenBank/DDBJ databases">
        <authorList>
            <person name="Gilroy R."/>
        </authorList>
    </citation>
    <scope>NUCLEOTIDE SEQUENCE</scope>
    <source>
        <strain evidence="7">CHK189-12415</strain>
    </source>
</reference>
<feature type="binding site" evidence="4">
    <location>
        <begin position="8"/>
        <end position="15"/>
    </location>
    <ligand>
        <name>ATP</name>
        <dbReference type="ChEBI" id="CHEBI:30616"/>
    </ligand>
</feature>
<feature type="binding site" evidence="4">
    <location>
        <begin position="59"/>
        <end position="62"/>
    </location>
    <ligand>
        <name>GTP</name>
        <dbReference type="ChEBI" id="CHEBI:37565"/>
    </ligand>
</feature>
<name>A0A9D1J451_9FIRM</name>
<evidence type="ECO:0000256" key="4">
    <source>
        <dbReference type="HAMAP-Rule" id="MF_00636"/>
    </source>
</evidence>
<evidence type="ECO:0000259" key="6">
    <source>
        <dbReference type="Pfam" id="PF22740"/>
    </source>
</evidence>
<feature type="domain" description="RapZ C-terminal" evidence="6">
    <location>
        <begin position="165"/>
        <end position="284"/>
    </location>
</feature>
<dbReference type="PIRSF" id="PIRSF005052">
    <property type="entry name" value="P-loopkin"/>
    <property type="match status" value="1"/>
</dbReference>
<dbReference type="Pfam" id="PF22740">
    <property type="entry name" value="PapZ_C"/>
    <property type="match status" value="1"/>
</dbReference>
<organism evidence="7 8">
    <name type="scientific">Candidatus Faecivivens stercoravium</name>
    <dbReference type="NCBI Taxonomy" id="2840803"/>
    <lineage>
        <taxon>Bacteria</taxon>
        <taxon>Bacillati</taxon>
        <taxon>Bacillota</taxon>
        <taxon>Clostridia</taxon>
        <taxon>Eubacteriales</taxon>
        <taxon>Oscillospiraceae</taxon>
        <taxon>Oscillospiraceae incertae sedis</taxon>
        <taxon>Candidatus Faecivivens</taxon>
    </lineage>
</organism>
<dbReference type="InterPro" id="IPR053930">
    <property type="entry name" value="RapZ-like_N"/>
</dbReference>
<accession>A0A9D1J451</accession>
<proteinExistence type="inferred from homology"/>
<evidence type="ECO:0000313" key="7">
    <source>
        <dbReference type="EMBL" id="HIR60010.1"/>
    </source>
</evidence>
<dbReference type="InterPro" id="IPR027417">
    <property type="entry name" value="P-loop_NTPase"/>
</dbReference>
<dbReference type="HAMAP" id="MF_00636">
    <property type="entry name" value="RapZ_like"/>
    <property type="match status" value="1"/>
</dbReference>
<keyword evidence="2 4" id="KW-0067">ATP-binding</keyword>
<dbReference type="EMBL" id="DVHA01000011">
    <property type="protein sequence ID" value="HIR60010.1"/>
    <property type="molecule type" value="Genomic_DNA"/>
</dbReference>
<dbReference type="InterPro" id="IPR053931">
    <property type="entry name" value="RapZ_C"/>
</dbReference>
<dbReference type="GO" id="GO:0005524">
    <property type="term" value="F:ATP binding"/>
    <property type="evidence" value="ECO:0007669"/>
    <property type="project" value="UniProtKB-UniRule"/>
</dbReference>
<evidence type="ECO:0000256" key="3">
    <source>
        <dbReference type="ARBA" id="ARBA00023134"/>
    </source>
</evidence>
<dbReference type="PANTHER" id="PTHR30448">
    <property type="entry name" value="RNASE ADAPTER PROTEIN RAPZ"/>
    <property type="match status" value="1"/>
</dbReference>
<feature type="domain" description="RapZ-like N-terminal" evidence="5">
    <location>
        <begin position="1"/>
        <end position="159"/>
    </location>
</feature>
<dbReference type="Gene3D" id="3.40.50.300">
    <property type="entry name" value="P-loop containing nucleotide triphosphate hydrolases"/>
    <property type="match status" value="1"/>
</dbReference>
<evidence type="ECO:0000259" key="5">
    <source>
        <dbReference type="Pfam" id="PF03668"/>
    </source>
</evidence>
<dbReference type="AlphaFoldDB" id="A0A9D1J451"/>
<dbReference type="Pfam" id="PF03668">
    <property type="entry name" value="RapZ-like_N"/>
    <property type="match status" value="1"/>
</dbReference>
<evidence type="ECO:0000313" key="8">
    <source>
        <dbReference type="Proteomes" id="UP000824241"/>
    </source>
</evidence>
<evidence type="ECO:0000256" key="1">
    <source>
        <dbReference type="ARBA" id="ARBA00022741"/>
    </source>
</evidence>
<dbReference type="SUPFAM" id="SSF52540">
    <property type="entry name" value="P-loop containing nucleoside triphosphate hydrolases"/>
    <property type="match status" value="1"/>
</dbReference>
<gene>
    <name evidence="7" type="primary">rapZ</name>
    <name evidence="7" type="ORF">IAB37_00315</name>
</gene>
<comment type="caution">
    <text evidence="7">The sequence shown here is derived from an EMBL/GenBank/DDBJ whole genome shotgun (WGS) entry which is preliminary data.</text>
</comment>
<keyword evidence="3 4" id="KW-0342">GTP-binding</keyword>
<keyword evidence="1 4" id="KW-0547">Nucleotide-binding</keyword>
<evidence type="ECO:0000256" key="2">
    <source>
        <dbReference type="ARBA" id="ARBA00022840"/>
    </source>
</evidence>